<keyword evidence="3" id="KW-1185">Reference proteome</keyword>
<protein>
    <submittedName>
        <fullName evidence="2">Uncharacterized protein</fullName>
    </submittedName>
</protein>
<gene>
    <name evidence="2" type="ORF">SNE34_04105</name>
</gene>
<dbReference type="Proteomes" id="UP001355056">
    <property type="component" value="Unassembled WGS sequence"/>
</dbReference>
<proteinExistence type="predicted"/>
<evidence type="ECO:0000313" key="2">
    <source>
        <dbReference type="EMBL" id="MEG3183196.1"/>
    </source>
</evidence>
<feature type="compositionally biased region" description="Basic and acidic residues" evidence="1">
    <location>
        <begin position="257"/>
        <end position="269"/>
    </location>
</feature>
<evidence type="ECO:0000256" key="1">
    <source>
        <dbReference type="SAM" id="MobiDB-lite"/>
    </source>
</evidence>
<sequence>MKYLDAVPEAVRKLHAEFEDDGWLFEDADAIRHAAVALITDPSMGPCWETLTKGCDPAYKDDVGYDWAESFWVHAIYAFDSALSPRTPWQQMTLREQDQWLADFEEAIDRVKSLLERAPLPEGETGIATFTSDTTEFDRRMMQARADHDDGEGGALVWLFNHFRAGELADMAEPPAYRFSGTLDRYVREQLRAAQVERQVMKKPRDLKAPRARFLQAMTSWCSDVCGSPMREVVATTAALVFQDEAITPRLVRTHTSRLERTDSSEKQKNPASSKPQDSS</sequence>
<comment type="caution">
    <text evidence="2">The sequence shown here is derived from an EMBL/GenBank/DDBJ whole genome shotgun (WGS) entry which is preliminary data.</text>
</comment>
<dbReference type="EMBL" id="JAXGFP010000002">
    <property type="protein sequence ID" value="MEG3183196.1"/>
    <property type="molecule type" value="Genomic_DNA"/>
</dbReference>
<name>A0ABU7YW99_9GAMM</name>
<reference evidence="2 3" key="1">
    <citation type="journal article" date="2016" name="Int. J. Syst. Evol. Microbiol.">
        <title>Lysobacter erysipheiresistens sp. nov., an antagonist of powdery mildew, isolated from tobacco-cultivated soil.</title>
        <authorList>
            <person name="Xie B."/>
            <person name="Li T."/>
            <person name="Lin X."/>
            <person name="Wang C.J."/>
            <person name="Chen Y.J."/>
            <person name="Liu W.J."/>
            <person name="Zhao Z.W."/>
        </authorList>
    </citation>
    <scope>NUCLEOTIDE SEQUENCE [LARGE SCALE GENOMIC DNA]</scope>
    <source>
        <strain evidence="2 3">RS-LYSO-3</strain>
    </source>
</reference>
<organism evidence="2 3">
    <name type="scientific">Novilysobacter erysipheiresistens</name>
    <dbReference type="NCBI Taxonomy" id="1749332"/>
    <lineage>
        <taxon>Bacteria</taxon>
        <taxon>Pseudomonadati</taxon>
        <taxon>Pseudomonadota</taxon>
        <taxon>Gammaproteobacteria</taxon>
        <taxon>Lysobacterales</taxon>
        <taxon>Lysobacteraceae</taxon>
        <taxon>Novilysobacter</taxon>
    </lineage>
</organism>
<feature type="compositionally biased region" description="Polar residues" evidence="1">
    <location>
        <begin position="270"/>
        <end position="280"/>
    </location>
</feature>
<evidence type="ECO:0000313" key="3">
    <source>
        <dbReference type="Proteomes" id="UP001355056"/>
    </source>
</evidence>
<feature type="region of interest" description="Disordered" evidence="1">
    <location>
        <begin position="253"/>
        <end position="280"/>
    </location>
</feature>
<accession>A0ABU7YW99</accession>
<dbReference type="RefSeq" id="WP_332614990.1">
    <property type="nucleotide sequence ID" value="NZ_JAXGFP010000002.1"/>
</dbReference>